<dbReference type="PANTHER" id="PTHR45626:SF22">
    <property type="entry name" value="DNA REPAIR PROTEIN RAD5"/>
    <property type="match status" value="1"/>
</dbReference>
<evidence type="ECO:0000313" key="20">
    <source>
        <dbReference type="Proteomes" id="UP000094236"/>
    </source>
</evidence>
<dbReference type="InterPro" id="IPR014001">
    <property type="entry name" value="Helicase_ATP-bd"/>
</dbReference>
<evidence type="ECO:0000256" key="13">
    <source>
        <dbReference type="ARBA" id="ARBA00023242"/>
    </source>
</evidence>
<organism evidence="19 20">
    <name type="scientific">Pachysolen tannophilus NRRL Y-2460</name>
    <dbReference type="NCBI Taxonomy" id="669874"/>
    <lineage>
        <taxon>Eukaryota</taxon>
        <taxon>Fungi</taxon>
        <taxon>Dikarya</taxon>
        <taxon>Ascomycota</taxon>
        <taxon>Saccharomycotina</taxon>
        <taxon>Pichiomycetes</taxon>
        <taxon>Pachysolenaceae</taxon>
        <taxon>Pachysolen</taxon>
    </lineage>
</organism>
<dbReference type="InterPro" id="IPR000330">
    <property type="entry name" value="SNF2_N"/>
</dbReference>
<dbReference type="Pfam" id="PF08797">
    <property type="entry name" value="HIRAN"/>
    <property type="match status" value="1"/>
</dbReference>
<keyword evidence="11" id="KW-0067">ATP-binding</keyword>
<dbReference type="SUPFAM" id="SSF52540">
    <property type="entry name" value="P-loop containing nucleoside triphosphate hydrolases"/>
    <property type="match status" value="2"/>
</dbReference>
<evidence type="ECO:0000256" key="12">
    <source>
        <dbReference type="ARBA" id="ARBA00023204"/>
    </source>
</evidence>
<dbReference type="InterPro" id="IPR013083">
    <property type="entry name" value="Znf_RING/FYVE/PHD"/>
</dbReference>
<evidence type="ECO:0000313" key="19">
    <source>
        <dbReference type="EMBL" id="ODV96200.1"/>
    </source>
</evidence>
<evidence type="ECO:0000259" key="18">
    <source>
        <dbReference type="PROSITE" id="PS51194"/>
    </source>
</evidence>
<dbReference type="AlphaFoldDB" id="A0A1E4TWR6"/>
<evidence type="ECO:0000256" key="9">
    <source>
        <dbReference type="ARBA" id="ARBA00022806"/>
    </source>
</evidence>
<keyword evidence="12" id="KW-0234">DNA repair</keyword>
<feature type="region of interest" description="Disordered" evidence="15">
    <location>
        <begin position="135"/>
        <end position="170"/>
    </location>
</feature>
<accession>A0A1E4TWR6</accession>
<dbReference type="SMART" id="SM00184">
    <property type="entry name" value="RING"/>
    <property type="match status" value="1"/>
</dbReference>
<dbReference type="PROSITE" id="PS51194">
    <property type="entry name" value="HELICASE_CTER"/>
    <property type="match status" value="1"/>
</dbReference>
<dbReference type="SMART" id="SM00910">
    <property type="entry name" value="HIRAN"/>
    <property type="match status" value="1"/>
</dbReference>
<dbReference type="InterPro" id="IPR049730">
    <property type="entry name" value="SNF2/RAD54-like_C"/>
</dbReference>
<feature type="compositionally biased region" description="Acidic residues" evidence="15">
    <location>
        <begin position="135"/>
        <end position="146"/>
    </location>
</feature>
<keyword evidence="4" id="KW-0479">Metal-binding</keyword>
<dbReference type="OrthoDB" id="2801544at2759"/>
<keyword evidence="6" id="KW-0227">DNA damage</keyword>
<protein>
    <recommendedName>
        <fullName evidence="3">DNA repair protein RAD5</fullName>
    </recommendedName>
</protein>
<evidence type="ECO:0000259" key="16">
    <source>
        <dbReference type="PROSITE" id="PS50089"/>
    </source>
</evidence>
<dbReference type="GO" id="GO:0016818">
    <property type="term" value="F:hydrolase activity, acting on acid anhydrides, in phosphorus-containing anhydrides"/>
    <property type="evidence" value="ECO:0007669"/>
    <property type="project" value="InterPro"/>
</dbReference>
<evidence type="ECO:0000256" key="15">
    <source>
        <dbReference type="SAM" id="MobiDB-lite"/>
    </source>
</evidence>
<dbReference type="InterPro" id="IPR018957">
    <property type="entry name" value="Znf_C3HC4_RING-type"/>
</dbReference>
<keyword evidence="9" id="KW-0347">Helicase</keyword>
<dbReference type="InterPro" id="IPR038718">
    <property type="entry name" value="SNF2-like_sf"/>
</dbReference>
<keyword evidence="8" id="KW-0378">Hydrolase</keyword>
<dbReference type="SUPFAM" id="SSF57850">
    <property type="entry name" value="RING/U-box"/>
    <property type="match status" value="1"/>
</dbReference>
<keyword evidence="5" id="KW-0547">Nucleotide-binding</keyword>
<evidence type="ECO:0000256" key="8">
    <source>
        <dbReference type="ARBA" id="ARBA00022801"/>
    </source>
</evidence>
<dbReference type="GO" id="GO:0008270">
    <property type="term" value="F:zinc ion binding"/>
    <property type="evidence" value="ECO:0007669"/>
    <property type="project" value="UniProtKB-KW"/>
</dbReference>
<evidence type="ECO:0000256" key="11">
    <source>
        <dbReference type="ARBA" id="ARBA00022840"/>
    </source>
</evidence>
<evidence type="ECO:0000256" key="4">
    <source>
        <dbReference type="ARBA" id="ARBA00022723"/>
    </source>
</evidence>
<evidence type="ECO:0000256" key="1">
    <source>
        <dbReference type="ARBA" id="ARBA00004123"/>
    </source>
</evidence>
<comment type="similarity">
    <text evidence="2">Belongs to the SNF2/RAD54 helicase family.</text>
</comment>
<dbReference type="GO" id="GO:0003676">
    <property type="term" value="F:nucleic acid binding"/>
    <property type="evidence" value="ECO:0007669"/>
    <property type="project" value="InterPro"/>
</dbReference>
<evidence type="ECO:0000256" key="5">
    <source>
        <dbReference type="ARBA" id="ARBA00022741"/>
    </source>
</evidence>
<comment type="subcellular location">
    <subcellularLocation>
        <location evidence="1">Nucleus</location>
    </subcellularLocation>
</comment>
<dbReference type="InterPro" id="IPR017907">
    <property type="entry name" value="Znf_RING_CS"/>
</dbReference>
<dbReference type="GO" id="GO:0004386">
    <property type="term" value="F:helicase activity"/>
    <property type="evidence" value="ECO:0007669"/>
    <property type="project" value="UniProtKB-KW"/>
</dbReference>
<sequence length="1149" mass="131753">MERALETGLAEDCTENKRAFFGNKSEVSVDKCGKCGKCGATGNDDHYQKERFFTDPQAQTNIPMLNQATKIPLSHQDEVPCQRSGAYELFESQICAIAPEIGLNQVRKLFSKFNDGNLLEAVNYYFNNIDEFENMDEQEEEQELQEPAEVRTTESEAESQQQSINNGEQANKKRKVAELEECSSEFIYIGSLSIDAWCTRSVFKKFQYGHHLKMKVNTNFLKFYDNEREVGKVPEQIASKIIPLLNMGIIHCVSTVIYNDKRLSIGDSFLTQIDFYLCRSVLIGNHASLSSPLNNSTTRSLKNIKVFRNKVKPKNDFNSAVNSEEEQSRLRGICLTSLFEKLELQPFNPQGKNNNTDGNETEPITILSDDEDNAISFEGIDEIKQQQEKEKFEEEDQGAALGLNQLKKIYESAQSASSLQDFSLGPTTPKNFKLELRPYQKSGLSWLLKREREYNLIDHSSSQSFVNDDNEGTMHPLYKEYEFPKDRSWEMNNNKKNETKYTGASMENEKFYFNSYNGDISLEKAFIKTTCTGGILADEMGLGKTISTLALIHTCPYDTTCADFKTAIREKYAFKTTLIVVPMSLLSQWEKEFMKATNNKEAYKCLVYYGGSGVTITDILHSSPTVVITTYGTIQAEFSKNPHGGLFEIKFFRIVLDEGHTIRNRSTKTAKACYSLDASRRWILTGTPIINRLDDIFSLVKFLQLSPWDNFNIWNNFVIKPFEDKDLSKSLETLEGILAPVILRRTKNQKDEHGNPLVVLPDKEVVIQKLKFNKLEKTVYDYYRSKATLSLKAGNVFANYSNILTHILRLRQVCCHLDLVQSNNLAEDEEDADTCLISREDDELHSVLETLSQKDIQQHQHQHQQEQQQEHGEDVDLAMEKIYSKYPTDISLDSECLICTESPIPLRHMAVTNCQHRFCLRCILQHLEFQDFANQPCLCPVCKATITKETLFRVITLPDSSSYKLIKYREVQKSTKITALLNTLMETPSNESVVVFSPFSSFLDLIEQELMTYQDFFQVFKFDGRLKMDARENILTQFAKSNNKNENKLKILLLSLKAGGVGLNLTCASRAILLSPWWAPNVESQAIDRIHRIGQLKQVKVYRFIMENSIEEKMLKIQARKKQIGEIVDNNDEERRQRRIEEIMMLLEE</sequence>
<dbReference type="Gene3D" id="3.30.40.10">
    <property type="entry name" value="Zinc/RING finger domain, C3HC4 (zinc finger)"/>
    <property type="match status" value="1"/>
</dbReference>
<dbReference type="Gene3D" id="3.40.50.10810">
    <property type="entry name" value="Tandem AAA-ATPase domain"/>
    <property type="match status" value="1"/>
</dbReference>
<evidence type="ECO:0000256" key="14">
    <source>
        <dbReference type="PROSITE-ProRule" id="PRU00175"/>
    </source>
</evidence>
<dbReference type="PANTHER" id="PTHR45626">
    <property type="entry name" value="TRANSCRIPTION TERMINATION FACTOR 2-RELATED"/>
    <property type="match status" value="1"/>
</dbReference>
<dbReference type="CDD" id="cd18793">
    <property type="entry name" value="SF2_C_SNF"/>
    <property type="match status" value="1"/>
</dbReference>
<dbReference type="GO" id="GO:0005524">
    <property type="term" value="F:ATP binding"/>
    <property type="evidence" value="ECO:0007669"/>
    <property type="project" value="UniProtKB-KW"/>
</dbReference>
<feature type="compositionally biased region" description="Polar residues" evidence="15">
    <location>
        <begin position="158"/>
        <end position="169"/>
    </location>
</feature>
<feature type="domain" description="RING-type" evidence="16">
    <location>
        <begin position="896"/>
        <end position="943"/>
    </location>
</feature>
<dbReference type="PROSITE" id="PS00518">
    <property type="entry name" value="ZF_RING_1"/>
    <property type="match status" value="1"/>
</dbReference>
<feature type="domain" description="Helicase ATP-binding" evidence="17">
    <location>
        <begin position="525"/>
        <end position="706"/>
    </location>
</feature>
<dbReference type="GO" id="GO:0005634">
    <property type="term" value="C:nucleus"/>
    <property type="evidence" value="ECO:0007669"/>
    <property type="project" value="UniProtKB-SubCell"/>
</dbReference>
<dbReference type="InterPro" id="IPR001841">
    <property type="entry name" value="Znf_RING"/>
</dbReference>
<gene>
    <name evidence="19" type="ORF">PACTADRAFT_49588</name>
</gene>
<dbReference type="Pfam" id="PF00271">
    <property type="entry name" value="Helicase_C"/>
    <property type="match status" value="1"/>
</dbReference>
<dbReference type="EMBL" id="KV454013">
    <property type="protein sequence ID" value="ODV96200.1"/>
    <property type="molecule type" value="Genomic_DNA"/>
</dbReference>
<dbReference type="SMART" id="SM00490">
    <property type="entry name" value="HELICc"/>
    <property type="match status" value="1"/>
</dbReference>
<name>A0A1E4TWR6_PACTA</name>
<dbReference type="STRING" id="669874.A0A1E4TWR6"/>
<evidence type="ECO:0000256" key="7">
    <source>
        <dbReference type="ARBA" id="ARBA00022771"/>
    </source>
</evidence>
<dbReference type="Pfam" id="PF00176">
    <property type="entry name" value="SNF2-rel_dom"/>
    <property type="match status" value="1"/>
</dbReference>
<dbReference type="GO" id="GO:0006281">
    <property type="term" value="P:DNA repair"/>
    <property type="evidence" value="ECO:0007669"/>
    <property type="project" value="UniProtKB-KW"/>
</dbReference>
<reference evidence="20" key="1">
    <citation type="submission" date="2016-05" db="EMBL/GenBank/DDBJ databases">
        <title>Comparative genomics of biotechnologically important yeasts.</title>
        <authorList>
            <consortium name="DOE Joint Genome Institute"/>
            <person name="Riley R."/>
            <person name="Haridas S."/>
            <person name="Wolfe K.H."/>
            <person name="Lopes M.R."/>
            <person name="Hittinger C.T."/>
            <person name="Goker M."/>
            <person name="Salamov A."/>
            <person name="Wisecaver J."/>
            <person name="Long T.M."/>
            <person name="Aerts A.L."/>
            <person name="Barry K."/>
            <person name="Choi C."/>
            <person name="Clum A."/>
            <person name="Coughlan A.Y."/>
            <person name="Deshpande S."/>
            <person name="Douglass A.P."/>
            <person name="Hanson S.J."/>
            <person name="Klenk H.-P."/>
            <person name="Labutti K."/>
            <person name="Lapidus A."/>
            <person name="Lindquist E."/>
            <person name="Lipzen A."/>
            <person name="Meier-Kolthoff J.P."/>
            <person name="Ohm R.A."/>
            <person name="Otillar R.P."/>
            <person name="Pangilinan J."/>
            <person name="Peng Y."/>
            <person name="Rokas A."/>
            <person name="Rosa C.A."/>
            <person name="Scheuner C."/>
            <person name="Sibirny A.A."/>
            <person name="Slot J.C."/>
            <person name="Stielow J.B."/>
            <person name="Sun H."/>
            <person name="Kurtzman C.P."/>
            <person name="Blackwell M."/>
            <person name="Grigoriev I.V."/>
            <person name="Jeffries T.W."/>
        </authorList>
    </citation>
    <scope>NUCLEOTIDE SEQUENCE [LARGE SCALE GENOMIC DNA]</scope>
    <source>
        <strain evidence="20">NRRL Y-2460</strain>
    </source>
</reference>
<dbReference type="PROSITE" id="PS50089">
    <property type="entry name" value="ZF_RING_2"/>
    <property type="match status" value="1"/>
</dbReference>
<dbReference type="Pfam" id="PF00097">
    <property type="entry name" value="zf-C3HC4"/>
    <property type="match status" value="1"/>
</dbReference>
<dbReference type="InterPro" id="IPR027417">
    <property type="entry name" value="P-loop_NTPase"/>
</dbReference>
<keyword evidence="20" id="KW-1185">Reference proteome</keyword>
<dbReference type="Gene3D" id="3.40.50.300">
    <property type="entry name" value="P-loop containing nucleotide triphosphate hydrolases"/>
    <property type="match status" value="1"/>
</dbReference>
<dbReference type="GO" id="GO:0008094">
    <property type="term" value="F:ATP-dependent activity, acting on DNA"/>
    <property type="evidence" value="ECO:0007669"/>
    <property type="project" value="TreeGrafter"/>
</dbReference>
<evidence type="ECO:0000256" key="6">
    <source>
        <dbReference type="ARBA" id="ARBA00022763"/>
    </source>
</evidence>
<dbReference type="Proteomes" id="UP000094236">
    <property type="component" value="Unassembled WGS sequence"/>
</dbReference>
<evidence type="ECO:0000256" key="2">
    <source>
        <dbReference type="ARBA" id="ARBA00007025"/>
    </source>
</evidence>
<dbReference type="InterPro" id="IPR050628">
    <property type="entry name" value="SNF2_RAD54_helicase_TF"/>
</dbReference>
<dbReference type="PROSITE" id="PS51192">
    <property type="entry name" value="HELICASE_ATP_BIND_1"/>
    <property type="match status" value="1"/>
</dbReference>
<keyword evidence="10" id="KW-0862">Zinc</keyword>
<dbReference type="SMART" id="SM00487">
    <property type="entry name" value="DEXDc"/>
    <property type="match status" value="1"/>
</dbReference>
<keyword evidence="7 14" id="KW-0863">Zinc-finger</keyword>
<dbReference type="InterPro" id="IPR014905">
    <property type="entry name" value="HIRAN"/>
</dbReference>
<feature type="domain" description="Helicase C-terminal" evidence="18">
    <location>
        <begin position="976"/>
        <end position="1144"/>
    </location>
</feature>
<dbReference type="CDD" id="cd18008">
    <property type="entry name" value="DEXDc_SHPRH-like"/>
    <property type="match status" value="1"/>
</dbReference>
<evidence type="ECO:0000256" key="3">
    <source>
        <dbReference type="ARBA" id="ARBA00013412"/>
    </source>
</evidence>
<dbReference type="InterPro" id="IPR001650">
    <property type="entry name" value="Helicase_C-like"/>
</dbReference>
<proteinExistence type="inferred from homology"/>
<evidence type="ECO:0000259" key="17">
    <source>
        <dbReference type="PROSITE" id="PS51192"/>
    </source>
</evidence>
<keyword evidence="13" id="KW-0539">Nucleus</keyword>
<evidence type="ECO:0000256" key="10">
    <source>
        <dbReference type="ARBA" id="ARBA00022833"/>
    </source>
</evidence>